<protein>
    <submittedName>
        <fullName evidence="3">Uncharacterized protein</fullName>
    </submittedName>
</protein>
<keyword evidence="4" id="KW-1185">Reference proteome</keyword>
<accession>A0A841HIX6</accession>
<feature type="compositionally biased region" description="Pro residues" evidence="1">
    <location>
        <begin position="80"/>
        <end position="93"/>
    </location>
</feature>
<reference evidence="3 4" key="1">
    <citation type="submission" date="2020-08" db="EMBL/GenBank/DDBJ databases">
        <title>Genomic Encyclopedia of Type Strains, Phase IV (KMG-IV): sequencing the most valuable type-strain genomes for metagenomic binning, comparative biology and taxonomic classification.</title>
        <authorList>
            <person name="Goeker M."/>
        </authorList>
    </citation>
    <scope>NUCLEOTIDE SEQUENCE [LARGE SCALE GENOMIC DNA]</scope>
    <source>
        <strain evidence="3 4">DSM 26723</strain>
    </source>
</reference>
<gene>
    <name evidence="3" type="ORF">HNQ60_001412</name>
</gene>
<dbReference type="Proteomes" id="UP000588068">
    <property type="component" value="Unassembled WGS sequence"/>
</dbReference>
<organism evidence="3 4">
    <name type="scientific">Povalibacter uvarum</name>
    <dbReference type="NCBI Taxonomy" id="732238"/>
    <lineage>
        <taxon>Bacteria</taxon>
        <taxon>Pseudomonadati</taxon>
        <taxon>Pseudomonadota</taxon>
        <taxon>Gammaproteobacteria</taxon>
        <taxon>Steroidobacterales</taxon>
        <taxon>Steroidobacteraceae</taxon>
        <taxon>Povalibacter</taxon>
    </lineage>
</organism>
<feature type="region of interest" description="Disordered" evidence="1">
    <location>
        <begin position="78"/>
        <end position="109"/>
    </location>
</feature>
<evidence type="ECO:0000256" key="2">
    <source>
        <dbReference type="SAM" id="SignalP"/>
    </source>
</evidence>
<dbReference type="RefSeq" id="WP_184330327.1">
    <property type="nucleotide sequence ID" value="NZ_JACHHZ010000002.1"/>
</dbReference>
<evidence type="ECO:0000256" key="1">
    <source>
        <dbReference type="SAM" id="MobiDB-lite"/>
    </source>
</evidence>
<name>A0A841HIX6_9GAMM</name>
<comment type="caution">
    <text evidence="3">The sequence shown here is derived from an EMBL/GenBank/DDBJ whole genome shotgun (WGS) entry which is preliminary data.</text>
</comment>
<feature type="signal peptide" evidence="2">
    <location>
        <begin position="1"/>
        <end position="25"/>
    </location>
</feature>
<feature type="chain" id="PRO_5032347308" evidence="2">
    <location>
        <begin position="26"/>
        <end position="240"/>
    </location>
</feature>
<dbReference type="AlphaFoldDB" id="A0A841HIX6"/>
<evidence type="ECO:0000313" key="4">
    <source>
        <dbReference type="Proteomes" id="UP000588068"/>
    </source>
</evidence>
<dbReference type="EMBL" id="JACHHZ010000002">
    <property type="protein sequence ID" value="MBB6092534.1"/>
    <property type="molecule type" value="Genomic_DNA"/>
</dbReference>
<evidence type="ECO:0000313" key="3">
    <source>
        <dbReference type="EMBL" id="MBB6092534.1"/>
    </source>
</evidence>
<keyword evidence="2" id="KW-0732">Signal</keyword>
<sequence length="240" mass="26559">MKPSCIRVVLIVASILFLPATPSLAAYKGAAPAGVDLTGHWKINAALSDDAEALLQERLADERKQREKWLRRAREIDPLGIPPIGMPLPPPPSEDAEQQPTPPPQPQMQRARNRFVDELRRMLNISDTMSITQAGTKIDIVSAVDARRFDAGTQSQVSMPQGALADSDVGWDGQWFVIERRARGGPRVTEKYRWLKKTDQIESVLAWGGDTILSGIKVRRIYDRMSAPPPAPDPESGPIR</sequence>
<proteinExistence type="predicted"/>